<evidence type="ECO:0000256" key="2">
    <source>
        <dbReference type="ARBA" id="ARBA00006772"/>
    </source>
</evidence>
<feature type="transmembrane region" description="Helical" evidence="9">
    <location>
        <begin position="251"/>
        <end position="272"/>
    </location>
</feature>
<keyword evidence="4 9" id="KW-0812">Transmembrane</keyword>
<evidence type="ECO:0000256" key="3">
    <source>
        <dbReference type="ARBA" id="ARBA00020150"/>
    </source>
</evidence>
<evidence type="ECO:0000256" key="1">
    <source>
        <dbReference type="ARBA" id="ARBA00004141"/>
    </source>
</evidence>
<dbReference type="PANTHER" id="PTHR10283">
    <property type="entry name" value="SOLUTE CARRIER FAMILY 13 MEMBER"/>
    <property type="match status" value="1"/>
</dbReference>
<feature type="transmembrane region" description="Helical" evidence="9">
    <location>
        <begin position="334"/>
        <end position="357"/>
    </location>
</feature>
<feature type="transmembrane region" description="Helical" evidence="9">
    <location>
        <begin position="499"/>
        <end position="519"/>
    </location>
</feature>
<dbReference type="EMBL" id="STGY01000001">
    <property type="protein sequence ID" value="THV43569.1"/>
    <property type="molecule type" value="Genomic_DNA"/>
</dbReference>
<proteinExistence type="inferred from homology"/>
<keyword evidence="5 9" id="KW-1133">Transmembrane helix</keyword>
<feature type="region of interest" description="Disordered" evidence="8">
    <location>
        <begin position="1"/>
        <end position="24"/>
    </location>
</feature>
<comment type="subcellular location">
    <subcellularLocation>
        <location evidence="1">Membrane</location>
        <topology evidence="1">Multi-pass membrane protein</topology>
    </subcellularLocation>
</comment>
<comment type="caution">
    <text evidence="10">The sequence shown here is derived from an EMBL/GenBank/DDBJ whole genome shotgun (WGS) entry which is preliminary data.</text>
</comment>
<comment type="similarity">
    <text evidence="2">Belongs to the SLC13A/DASS transporter (TC 2.A.47) family. NADC subfamily.</text>
</comment>
<sequence>MAVPSARVAEKIRESAGPRPGADKQHLPTTRIWVGRALGPALALLAYFLIPADPALTQQGRATAAIVILVAIWWMTEALPLSATALIPIVALPLAGVLALDEATAAYANPTVFLFMGGFMIALAMQKWNLHLRIALLTMRMIGTKPRRLILGVMIATAFLSMWVSNTATTMMMLPIGLSVIAMASKGVPGEDGEEGEDKASNPAVKQFSVTLMLSIAFAATIGGLSTLIGSPPNLILAGFVEETYGISISFADWMFVGVPLAAVFLVIAWVLMTRVIFPVKLDQIAGGKSVIHDRLKDLGKMSRGEWIVLVVFACTALLWIFKAQITSEAVTSVLPWVAGLDDANIAIGAAIILFLIPTDAKKGEFALDWKTVQTGIPWGVLLLFGGGLSIAAAVSATGLSEYIGTQVSGLGVLPTVLLVAAVCLIVLLLTELTSNTATAATFLPVLGGVAIGIGVDPLLLLIPAAFAATCSFMFPVGTPPNAIVFGSGQVTIGQMVKAGIWLNLIGVVLITAAVYLIGGPVFGLQF</sequence>
<reference evidence="11" key="1">
    <citation type="submission" date="2019-04" db="EMBL/GenBank/DDBJ databases">
        <title>Nocardioides xinjiangensis sp. nov.</title>
        <authorList>
            <person name="Liu S."/>
        </authorList>
    </citation>
    <scope>NUCLEOTIDE SEQUENCE [LARGE SCALE GENOMIC DNA]</scope>
    <source>
        <strain evidence="11">18</strain>
    </source>
</reference>
<reference evidence="10 11" key="2">
    <citation type="submission" date="2019-05" db="EMBL/GenBank/DDBJ databases">
        <title>Glycomyces buryatensis sp. nov.</title>
        <authorList>
            <person name="Nikitina E."/>
        </authorList>
    </citation>
    <scope>NUCLEOTIDE SEQUENCE [LARGE SCALE GENOMIC DNA]</scope>
    <source>
        <strain evidence="10 11">18</strain>
    </source>
</reference>
<gene>
    <name evidence="10" type="ORF">FAB82_00480</name>
</gene>
<evidence type="ECO:0000256" key="4">
    <source>
        <dbReference type="ARBA" id="ARBA00022692"/>
    </source>
</evidence>
<feature type="transmembrane region" description="Helical" evidence="9">
    <location>
        <begin position="210"/>
        <end position="231"/>
    </location>
</feature>
<feature type="transmembrane region" description="Helical" evidence="9">
    <location>
        <begin position="146"/>
        <end position="164"/>
    </location>
</feature>
<dbReference type="GO" id="GO:0008514">
    <property type="term" value="F:organic anion transmembrane transporter activity"/>
    <property type="evidence" value="ECO:0007669"/>
    <property type="project" value="UniProtKB-ARBA"/>
</dbReference>
<organism evidence="10 11">
    <name type="scientific">Glycomyces buryatensis</name>
    <dbReference type="NCBI Taxonomy" id="2570927"/>
    <lineage>
        <taxon>Bacteria</taxon>
        <taxon>Bacillati</taxon>
        <taxon>Actinomycetota</taxon>
        <taxon>Actinomycetes</taxon>
        <taxon>Glycomycetales</taxon>
        <taxon>Glycomycetaceae</taxon>
        <taxon>Glycomyces</taxon>
    </lineage>
</organism>
<protein>
    <recommendedName>
        <fullName evidence="3">Sodium-dependent dicarboxylate transporter SdcS</fullName>
    </recommendedName>
    <alternativeName>
        <fullName evidence="7">Na(+)/dicarboxylate symporter</fullName>
    </alternativeName>
</protein>
<feature type="transmembrane region" description="Helical" evidence="9">
    <location>
        <begin position="412"/>
        <end position="431"/>
    </location>
</feature>
<dbReference type="InterPro" id="IPR001898">
    <property type="entry name" value="SLC13A/DASS"/>
</dbReference>
<feature type="transmembrane region" description="Helical" evidence="9">
    <location>
        <begin position="305"/>
        <end position="322"/>
    </location>
</feature>
<evidence type="ECO:0000313" key="10">
    <source>
        <dbReference type="EMBL" id="THV43569.1"/>
    </source>
</evidence>
<evidence type="ECO:0000256" key="7">
    <source>
        <dbReference type="ARBA" id="ARBA00031174"/>
    </source>
</evidence>
<feature type="compositionally biased region" description="Basic and acidic residues" evidence="8">
    <location>
        <begin position="8"/>
        <end position="24"/>
    </location>
</feature>
<dbReference type="OrthoDB" id="9766267at2"/>
<evidence type="ECO:0000256" key="6">
    <source>
        <dbReference type="ARBA" id="ARBA00023136"/>
    </source>
</evidence>
<feature type="transmembrane region" description="Helical" evidence="9">
    <location>
        <begin position="81"/>
        <end position="100"/>
    </location>
</feature>
<dbReference type="AlphaFoldDB" id="A0A4S8QQ71"/>
<name>A0A4S8QQ71_9ACTN</name>
<dbReference type="GO" id="GO:1905039">
    <property type="term" value="P:carboxylic acid transmembrane transport"/>
    <property type="evidence" value="ECO:0007669"/>
    <property type="project" value="UniProtKB-ARBA"/>
</dbReference>
<feature type="transmembrane region" description="Helical" evidence="9">
    <location>
        <begin position="106"/>
        <end position="125"/>
    </location>
</feature>
<dbReference type="RefSeq" id="WP_136532567.1">
    <property type="nucleotide sequence ID" value="NZ_STGY01000001.1"/>
</dbReference>
<dbReference type="PANTHER" id="PTHR10283:SF82">
    <property type="entry name" value="SOLUTE CARRIER FAMILY 13 MEMBER 2"/>
    <property type="match status" value="1"/>
</dbReference>
<keyword evidence="11" id="KW-1185">Reference proteome</keyword>
<dbReference type="Pfam" id="PF00939">
    <property type="entry name" value="Na_sulph_symp"/>
    <property type="match status" value="1"/>
</dbReference>
<feature type="transmembrane region" description="Helical" evidence="9">
    <location>
        <begin position="33"/>
        <end position="50"/>
    </location>
</feature>
<evidence type="ECO:0000256" key="8">
    <source>
        <dbReference type="SAM" id="MobiDB-lite"/>
    </source>
</evidence>
<dbReference type="Proteomes" id="UP000308760">
    <property type="component" value="Unassembled WGS sequence"/>
</dbReference>
<keyword evidence="6 9" id="KW-0472">Membrane</keyword>
<feature type="transmembrane region" description="Helical" evidence="9">
    <location>
        <begin position="462"/>
        <end position="487"/>
    </location>
</feature>
<dbReference type="GO" id="GO:0005886">
    <property type="term" value="C:plasma membrane"/>
    <property type="evidence" value="ECO:0007669"/>
    <property type="project" value="TreeGrafter"/>
</dbReference>
<feature type="transmembrane region" description="Helical" evidence="9">
    <location>
        <begin position="438"/>
        <end position="456"/>
    </location>
</feature>
<evidence type="ECO:0000256" key="5">
    <source>
        <dbReference type="ARBA" id="ARBA00022989"/>
    </source>
</evidence>
<dbReference type="NCBIfam" id="TIGR00785">
    <property type="entry name" value="dass"/>
    <property type="match status" value="1"/>
</dbReference>
<evidence type="ECO:0000256" key="9">
    <source>
        <dbReference type="SAM" id="Phobius"/>
    </source>
</evidence>
<dbReference type="CDD" id="cd01115">
    <property type="entry name" value="SLC13_permease"/>
    <property type="match status" value="1"/>
</dbReference>
<accession>A0A4S8QQ71</accession>
<evidence type="ECO:0000313" key="11">
    <source>
        <dbReference type="Proteomes" id="UP000308760"/>
    </source>
</evidence>
<feature type="transmembrane region" description="Helical" evidence="9">
    <location>
        <begin position="377"/>
        <end position="400"/>
    </location>
</feature>